<accession>A0A1H2GUU2</accession>
<dbReference type="InterPro" id="IPR023606">
    <property type="entry name" value="CoA-Trfase_III_dom_1_sf"/>
</dbReference>
<dbReference type="EMBL" id="LT629785">
    <property type="protein sequence ID" value="SDU23424.1"/>
    <property type="molecule type" value="Genomic_DNA"/>
</dbReference>
<dbReference type="Gene3D" id="3.30.1540.10">
    <property type="entry name" value="formyl-coa transferase, domain 3"/>
    <property type="match status" value="1"/>
</dbReference>
<dbReference type="AlphaFoldDB" id="A0A1H2GUU2"/>
<dbReference type="PANTHER" id="PTHR48228:SF6">
    <property type="entry name" value="L-CARNITINE COA-TRANSFERASE"/>
    <property type="match status" value="1"/>
</dbReference>
<reference evidence="3" key="1">
    <citation type="submission" date="2016-10" db="EMBL/GenBank/DDBJ databases">
        <authorList>
            <person name="Varghese N."/>
            <person name="Submissions S."/>
        </authorList>
    </citation>
    <scope>NUCLEOTIDE SEQUENCE [LARGE SCALE GENOMIC DNA]</scope>
    <source>
        <strain evidence="3">DSM 17875</strain>
    </source>
</reference>
<name>A0A1H2GUU2_9PSED</name>
<sequence length="399" mass="43602">MNLPDKPLAGLKVIELGTLIAGPFAARICAEFGAQVIKVESPDGGDPLRKWRKLYEGTSLWWFVQARNKQSITLNLKHAEGLEVLKMLLAEADILIENFRPGVLEKLGLGWDVLHALNPKLVMVRLSGFGQSGPMQDQPGFGAVGESMGGLRYITGFEDRPPVRTGISIGDSIAALWGVIGALMALRHREVNGGQGQVVDVALYEAVFAMMESMVPEFDVFGFIRERSGNIMPGITPSSIHTCADGKHIQIGANGDAIFQRFMRAIDRSDLADDPSLTDNAGRDRRRDELYGVIERWVANLPLAQVEAILKQAEVPASRIYSAEDMFKDPQFLAREMFLQARLPDGKPFRMPGIVPKLSDTPGAVEWTGPALGEHNQQVLSALGYSPEQIAKMKSSGAI</sequence>
<dbReference type="Proteomes" id="UP000243232">
    <property type="component" value="Chromosome I"/>
</dbReference>
<dbReference type="RefSeq" id="WP_090195944.1">
    <property type="nucleotide sequence ID" value="NZ_LT629785.1"/>
</dbReference>
<gene>
    <name evidence="2" type="ORF">SAMN05216296_2557</name>
</gene>
<proteinExistence type="predicted"/>
<evidence type="ECO:0000256" key="1">
    <source>
        <dbReference type="ARBA" id="ARBA00022679"/>
    </source>
</evidence>
<organism evidence="2 3">
    <name type="scientific">Pseudomonas pohangensis</name>
    <dbReference type="NCBI Taxonomy" id="364197"/>
    <lineage>
        <taxon>Bacteria</taxon>
        <taxon>Pseudomonadati</taxon>
        <taxon>Pseudomonadota</taxon>
        <taxon>Gammaproteobacteria</taxon>
        <taxon>Pseudomonadales</taxon>
        <taxon>Pseudomonadaceae</taxon>
        <taxon>Pseudomonas</taxon>
    </lineage>
</organism>
<protein>
    <submittedName>
        <fullName evidence="2">Formyl-CoA transferase</fullName>
    </submittedName>
</protein>
<dbReference type="PANTHER" id="PTHR48228">
    <property type="entry name" value="SUCCINYL-COA--D-CITRAMALATE COA-TRANSFERASE"/>
    <property type="match status" value="1"/>
</dbReference>
<dbReference type="Pfam" id="PF02515">
    <property type="entry name" value="CoA_transf_3"/>
    <property type="match status" value="1"/>
</dbReference>
<dbReference type="OrthoDB" id="9058532at2"/>
<evidence type="ECO:0000313" key="2">
    <source>
        <dbReference type="EMBL" id="SDU23424.1"/>
    </source>
</evidence>
<dbReference type="SUPFAM" id="SSF89796">
    <property type="entry name" value="CoA-transferase family III (CaiB/BaiF)"/>
    <property type="match status" value="1"/>
</dbReference>
<evidence type="ECO:0000313" key="3">
    <source>
        <dbReference type="Proteomes" id="UP000243232"/>
    </source>
</evidence>
<dbReference type="STRING" id="364197.SAMN05216296_2557"/>
<keyword evidence="1 2" id="KW-0808">Transferase</keyword>
<keyword evidence="3" id="KW-1185">Reference proteome</keyword>
<dbReference type="GO" id="GO:0016740">
    <property type="term" value="F:transferase activity"/>
    <property type="evidence" value="ECO:0007669"/>
    <property type="project" value="UniProtKB-KW"/>
</dbReference>
<dbReference type="InterPro" id="IPR050509">
    <property type="entry name" value="CoA-transferase_III"/>
</dbReference>
<dbReference type="Gene3D" id="3.40.50.10540">
    <property type="entry name" value="Crotonobetainyl-coa:carnitine coa-transferase, domain 1"/>
    <property type="match status" value="1"/>
</dbReference>
<dbReference type="InterPro" id="IPR003673">
    <property type="entry name" value="CoA-Trfase_fam_III"/>
</dbReference>
<dbReference type="InterPro" id="IPR044855">
    <property type="entry name" value="CoA-Trfase_III_dom3_sf"/>
</dbReference>